<sequence length="250" mass="29010">MFIAMAVSSGRFPKVDEMVSHTRLMHFPKVSNNAKDKYIGAFDEERYDSYINALEDSDQIKSPGETVPFEHLPLHDMESLFWLLAVVLCNAQVPGEKPAITLEYRQFYQTMKAHNPGHPGYDSRQAYVKDDLWGACLHPKLQCVASMLNIMARYYNVPWVYWRKELNDYHAHEMMTRVLLDYIMRIIEKNEDVPLYLKENRINARSAYRQRKFNKGNASTRQSSGNTTGNDVGSFNVSLGKRERVSEEEE</sequence>
<protein>
    <recommendedName>
        <fullName evidence="4">Fungal-type protein kinase domain-containing protein</fullName>
    </recommendedName>
</protein>
<feature type="compositionally biased region" description="Polar residues" evidence="1">
    <location>
        <begin position="216"/>
        <end position="237"/>
    </location>
</feature>
<dbReference type="Proteomes" id="UP000308199">
    <property type="component" value="Unassembled WGS sequence"/>
</dbReference>
<name>A0A4S4K6Q9_9AGAM</name>
<proteinExistence type="predicted"/>
<keyword evidence="3" id="KW-1185">Reference proteome</keyword>
<feature type="compositionally biased region" description="Basic and acidic residues" evidence="1">
    <location>
        <begin position="240"/>
        <end position="250"/>
    </location>
</feature>
<accession>A0A4S4K6Q9</accession>
<gene>
    <name evidence="2" type="ORF">EW145_g8362</name>
</gene>
<evidence type="ECO:0000256" key="1">
    <source>
        <dbReference type="SAM" id="MobiDB-lite"/>
    </source>
</evidence>
<comment type="caution">
    <text evidence="2">The sequence shown here is derived from an EMBL/GenBank/DDBJ whole genome shotgun (WGS) entry which is preliminary data.</text>
</comment>
<reference evidence="2 3" key="1">
    <citation type="submission" date="2019-02" db="EMBL/GenBank/DDBJ databases">
        <title>Genome sequencing of the rare red list fungi Phellinidium pouzarii.</title>
        <authorList>
            <person name="Buettner E."/>
            <person name="Kellner H."/>
        </authorList>
    </citation>
    <scope>NUCLEOTIDE SEQUENCE [LARGE SCALE GENOMIC DNA]</scope>
    <source>
        <strain evidence="2 3">DSM 108285</strain>
    </source>
</reference>
<dbReference type="AlphaFoldDB" id="A0A4S4K6Q9"/>
<dbReference type="EMBL" id="SGPK01001283">
    <property type="protein sequence ID" value="THG93488.1"/>
    <property type="molecule type" value="Genomic_DNA"/>
</dbReference>
<evidence type="ECO:0008006" key="4">
    <source>
        <dbReference type="Google" id="ProtNLM"/>
    </source>
</evidence>
<evidence type="ECO:0000313" key="2">
    <source>
        <dbReference type="EMBL" id="THG93488.1"/>
    </source>
</evidence>
<evidence type="ECO:0000313" key="3">
    <source>
        <dbReference type="Proteomes" id="UP000308199"/>
    </source>
</evidence>
<organism evidence="2 3">
    <name type="scientific">Phellinidium pouzarii</name>
    <dbReference type="NCBI Taxonomy" id="167371"/>
    <lineage>
        <taxon>Eukaryota</taxon>
        <taxon>Fungi</taxon>
        <taxon>Dikarya</taxon>
        <taxon>Basidiomycota</taxon>
        <taxon>Agaricomycotina</taxon>
        <taxon>Agaricomycetes</taxon>
        <taxon>Hymenochaetales</taxon>
        <taxon>Hymenochaetaceae</taxon>
        <taxon>Phellinidium</taxon>
    </lineage>
</organism>
<dbReference type="OrthoDB" id="5569250at2759"/>
<feature type="region of interest" description="Disordered" evidence="1">
    <location>
        <begin position="213"/>
        <end position="250"/>
    </location>
</feature>